<dbReference type="InterPro" id="IPR003688">
    <property type="entry name" value="TraG/VirD4"/>
</dbReference>
<keyword evidence="6 7" id="KW-0472">Membrane</keyword>
<keyword evidence="9" id="KW-1185">Reference proteome</keyword>
<dbReference type="PANTHER" id="PTHR37937">
    <property type="entry name" value="CONJUGATIVE TRANSFER: DNA TRANSPORT"/>
    <property type="match status" value="1"/>
</dbReference>
<evidence type="ECO:0000256" key="7">
    <source>
        <dbReference type="SAM" id="Phobius"/>
    </source>
</evidence>
<protein>
    <recommendedName>
        <fullName evidence="10">TraD/TraG TraM recognition site domain-containing protein</fullName>
    </recommendedName>
</protein>
<evidence type="ECO:0000256" key="2">
    <source>
        <dbReference type="ARBA" id="ARBA00008806"/>
    </source>
</evidence>
<dbReference type="Gene3D" id="3.40.50.300">
    <property type="entry name" value="P-loop containing nucleotide triphosphate hydrolases"/>
    <property type="match status" value="2"/>
</dbReference>
<keyword evidence="3" id="KW-1003">Cell membrane</keyword>
<sequence>MFKELTFVGQAVLLIGKFLLAMSRAVFVGIVFIVNRFRIPGKTRLPGFGGKTLVLCPGDPPEKTLGYQDAMDYRGTAKESELDALRAAGVPMGRFLHPKGQARASISLPLETLQRGCAVIGPTGAGKTEGIILPWITALLHQGASVVTCDVKGDLFDRLRSVAQAVGARIWYWNISDPARSMSWNWFDAINDYRDIEAATLSILGRPKPNDNQPFFYDRDFRWLRALINITKQAYKHTAQPRYLYSLVADQTALNTLFRQSPNIQHLATEVSDLLQFTTDEHSKAVSGLLNALHLFNTPPIRHVTERSDFRLEEISHAPTLLIVGAALADGRASEVMSGMFINQLNNHIYRRLGGTQATTLPLYLILDEAARLKDRVNYEELLSVVRSAKVGVCLASQDVNQFGNLQEQVAILSNCLSFIALRGSSPDTAKYLSSRLGQRQEEQIYANANRGPFDLLSTHGKSRHTTSVPVLAEREIMQPPGPPYAAVAHTASITKKPFLIDLTNAI</sequence>
<name>A0ABQ2JZM4_9SPHN</name>
<dbReference type="PANTHER" id="PTHR37937:SF1">
    <property type="entry name" value="CONJUGATIVE TRANSFER: DNA TRANSPORT"/>
    <property type="match status" value="1"/>
</dbReference>
<evidence type="ECO:0000256" key="3">
    <source>
        <dbReference type="ARBA" id="ARBA00022475"/>
    </source>
</evidence>
<feature type="transmembrane region" description="Helical" evidence="7">
    <location>
        <begin position="12"/>
        <end position="34"/>
    </location>
</feature>
<keyword evidence="5 7" id="KW-1133">Transmembrane helix</keyword>
<accession>A0ABQ2JZM4</accession>
<dbReference type="Pfam" id="PF02534">
    <property type="entry name" value="T4SS-DNA_transf"/>
    <property type="match status" value="1"/>
</dbReference>
<evidence type="ECO:0008006" key="10">
    <source>
        <dbReference type="Google" id="ProtNLM"/>
    </source>
</evidence>
<dbReference type="InterPro" id="IPR051539">
    <property type="entry name" value="T4SS-coupling_protein"/>
</dbReference>
<organism evidence="8 9">
    <name type="scientific">Novosphingobium indicum</name>
    <dbReference type="NCBI Taxonomy" id="462949"/>
    <lineage>
        <taxon>Bacteria</taxon>
        <taxon>Pseudomonadati</taxon>
        <taxon>Pseudomonadota</taxon>
        <taxon>Alphaproteobacteria</taxon>
        <taxon>Sphingomonadales</taxon>
        <taxon>Sphingomonadaceae</taxon>
        <taxon>Novosphingobium</taxon>
    </lineage>
</organism>
<dbReference type="Proteomes" id="UP000605099">
    <property type="component" value="Unassembled WGS sequence"/>
</dbReference>
<comment type="subcellular location">
    <subcellularLocation>
        <location evidence="1">Cell membrane</location>
        <topology evidence="1">Multi-pass membrane protein</topology>
    </subcellularLocation>
</comment>
<evidence type="ECO:0000256" key="1">
    <source>
        <dbReference type="ARBA" id="ARBA00004651"/>
    </source>
</evidence>
<comment type="similarity">
    <text evidence="2">Belongs to the VirD4/TraG family.</text>
</comment>
<dbReference type="SUPFAM" id="SSF52540">
    <property type="entry name" value="P-loop containing nucleoside triphosphate hydrolases"/>
    <property type="match status" value="1"/>
</dbReference>
<evidence type="ECO:0000256" key="4">
    <source>
        <dbReference type="ARBA" id="ARBA00022692"/>
    </source>
</evidence>
<comment type="caution">
    <text evidence="8">The sequence shown here is derived from an EMBL/GenBank/DDBJ whole genome shotgun (WGS) entry which is preliminary data.</text>
</comment>
<dbReference type="RefSeq" id="WP_188822974.1">
    <property type="nucleotide sequence ID" value="NZ_BMLK01000030.1"/>
</dbReference>
<dbReference type="InterPro" id="IPR027417">
    <property type="entry name" value="P-loop_NTPase"/>
</dbReference>
<evidence type="ECO:0000313" key="9">
    <source>
        <dbReference type="Proteomes" id="UP000605099"/>
    </source>
</evidence>
<dbReference type="CDD" id="cd01127">
    <property type="entry name" value="TrwB_TraG_TraD_VirD4"/>
    <property type="match status" value="1"/>
</dbReference>
<keyword evidence="4 7" id="KW-0812">Transmembrane</keyword>
<proteinExistence type="inferred from homology"/>
<dbReference type="EMBL" id="BMLK01000030">
    <property type="protein sequence ID" value="GGN60391.1"/>
    <property type="molecule type" value="Genomic_DNA"/>
</dbReference>
<evidence type="ECO:0000256" key="6">
    <source>
        <dbReference type="ARBA" id="ARBA00023136"/>
    </source>
</evidence>
<evidence type="ECO:0000256" key="5">
    <source>
        <dbReference type="ARBA" id="ARBA00022989"/>
    </source>
</evidence>
<evidence type="ECO:0000313" key="8">
    <source>
        <dbReference type="EMBL" id="GGN60391.1"/>
    </source>
</evidence>
<reference evidence="9" key="1">
    <citation type="journal article" date="2019" name="Int. J. Syst. Evol. Microbiol.">
        <title>The Global Catalogue of Microorganisms (GCM) 10K type strain sequencing project: providing services to taxonomists for standard genome sequencing and annotation.</title>
        <authorList>
            <consortium name="The Broad Institute Genomics Platform"/>
            <consortium name="The Broad Institute Genome Sequencing Center for Infectious Disease"/>
            <person name="Wu L."/>
            <person name="Ma J."/>
        </authorList>
    </citation>
    <scope>NUCLEOTIDE SEQUENCE [LARGE SCALE GENOMIC DNA]</scope>
    <source>
        <strain evidence="9">CGMCC 1.6784</strain>
    </source>
</reference>
<gene>
    <name evidence="8" type="ORF">GCM10011349_41880</name>
</gene>